<dbReference type="GO" id="GO:0016301">
    <property type="term" value="F:kinase activity"/>
    <property type="evidence" value="ECO:0007669"/>
    <property type="project" value="UniProtKB-KW"/>
</dbReference>
<dbReference type="AlphaFoldDB" id="A0A212LF57"/>
<dbReference type="SUPFAM" id="SSF53067">
    <property type="entry name" value="Actin-like ATPase domain"/>
    <property type="match status" value="2"/>
</dbReference>
<dbReference type="InterPro" id="IPR018483">
    <property type="entry name" value="Carb_kinase_FGGY_CS"/>
</dbReference>
<gene>
    <name evidence="7" type="ORF">KL86PLE_30466</name>
</gene>
<evidence type="ECO:0000313" key="7">
    <source>
        <dbReference type="EMBL" id="SCM76019.1"/>
    </source>
</evidence>
<dbReference type="Gene3D" id="3.30.420.40">
    <property type="match status" value="2"/>
</dbReference>
<name>A0A212LF57_9HYPH</name>
<evidence type="ECO:0000256" key="3">
    <source>
        <dbReference type="ARBA" id="ARBA00022777"/>
    </source>
</evidence>
<accession>A0A212LF57</accession>
<keyword evidence="3 4" id="KW-0418">Kinase</keyword>
<dbReference type="InterPro" id="IPR000577">
    <property type="entry name" value="Carb_kinase_FGGY"/>
</dbReference>
<dbReference type="GO" id="GO:0016773">
    <property type="term" value="F:phosphotransferase activity, alcohol group as acceptor"/>
    <property type="evidence" value="ECO:0007669"/>
    <property type="project" value="InterPro"/>
</dbReference>
<feature type="domain" description="Carbohydrate kinase FGGY C-terminal" evidence="6">
    <location>
        <begin position="257"/>
        <end position="447"/>
    </location>
</feature>
<dbReference type="InterPro" id="IPR018485">
    <property type="entry name" value="FGGY_C"/>
</dbReference>
<dbReference type="Pfam" id="PF00370">
    <property type="entry name" value="FGGY_N"/>
    <property type="match status" value="1"/>
</dbReference>
<dbReference type="InterPro" id="IPR043129">
    <property type="entry name" value="ATPase_NBD"/>
</dbReference>
<dbReference type="InterPro" id="IPR018484">
    <property type="entry name" value="FGGY_N"/>
</dbReference>
<dbReference type="PROSITE" id="PS00445">
    <property type="entry name" value="FGGY_KINASES_2"/>
    <property type="match status" value="1"/>
</dbReference>
<keyword evidence="2 4" id="KW-0808">Transferase</keyword>
<dbReference type="RefSeq" id="WP_288196293.1">
    <property type="nucleotide sequence ID" value="NZ_LT608334.1"/>
</dbReference>
<evidence type="ECO:0000259" key="6">
    <source>
        <dbReference type="Pfam" id="PF02782"/>
    </source>
</evidence>
<dbReference type="GO" id="GO:0005975">
    <property type="term" value="P:carbohydrate metabolic process"/>
    <property type="evidence" value="ECO:0007669"/>
    <property type="project" value="InterPro"/>
</dbReference>
<evidence type="ECO:0000256" key="4">
    <source>
        <dbReference type="RuleBase" id="RU003733"/>
    </source>
</evidence>
<dbReference type="CDD" id="cd07802">
    <property type="entry name" value="ASKHA_NBD_FGGY_EcLyxK-like"/>
    <property type="match status" value="1"/>
</dbReference>
<dbReference type="PIRSF" id="PIRSF000538">
    <property type="entry name" value="GlpK"/>
    <property type="match status" value="1"/>
</dbReference>
<dbReference type="Pfam" id="PF02782">
    <property type="entry name" value="FGGY_C"/>
    <property type="match status" value="1"/>
</dbReference>
<proteinExistence type="inferred from homology"/>
<dbReference type="InterPro" id="IPR050406">
    <property type="entry name" value="FGGY_Carb_Kinase"/>
</dbReference>
<dbReference type="EMBL" id="FMJD01000007">
    <property type="protein sequence ID" value="SCM76019.1"/>
    <property type="molecule type" value="Genomic_DNA"/>
</dbReference>
<evidence type="ECO:0000256" key="1">
    <source>
        <dbReference type="ARBA" id="ARBA00009156"/>
    </source>
</evidence>
<reference evidence="7" key="1">
    <citation type="submission" date="2016-08" db="EMBL/GenBank/DDBJ databases">
        <authorList>
            <person name="Seilhamer J.J."/>
        </authorList>
    </citation>
    <scope>NUCLEOTIDE SEQUENCE</scope>
    <source>
        <strain evidence="7">86</strain>
    </source>
</reference>
<evidence type="ECO:0000259" key="5">
    <source>
        <dbReference type="Pfam" id="PF00370"/>
    </source>
</evidence>
<evidence type="ECO:0000256" key="2">
    <source>
        <dbReference type="ARBA" id="ARBA00022679"/>
    </source>
</evidence>
<protein>
    <submittedName>
        <fullName evidence="7">Putative sugar kinase</fullName>
    </submittedName>
</protein>
<comment type="similarity">
    <text evidence="1 4">Belongs to the FGGY kinase family.</text>
</comment>
<feature type="domain" description="Carbohydrate kinase FGGY N-terminal" evidence="5">
    <location>
        <begin position="6"/>
        <end position="241"/>
    </location>
</feature>
<dbReference type="PANTHER" id="PTHR43095:SF3">
    <property type="entry name" value="L-XYLULOSE_3-KETO-L-GULONATE KINASE"/>
    <property type="match status" value="1"/>
</dbReference>
<organism evidence="7">
    <name type="scientific">uncultured Pleomorphomonas sp</name>
    <dbReference type="NCBI Taxonomy" id="442121"/>
    <lineage>
        <taxon>Bacteria</taxon>
        <taxon>Pseudomonadati</taxon>
        <taxon>Pseudomonadota</taxon>
        <taxon>Alphaproteobacteria</taxon>
        <taxon>Hyphomicrobiales</taxon>
        <taxon>Pleomorphomonadaceae</taxon>
        <taxon>Pleomorphomonas</taxon>
        <taxon>environmental samples</taxon>
    </lineage>
</organism>
<dbReference type="PANTHER" id="PTHR43095">
    <property type="entry name" value="SUGAR KINASE"/>
    <property type="match status" value="1"/>
</dbReference>
<sequence length="508" mass="53103">MSGAAYLGVDVGSTSVKAAVYTSAGRCLGIAAKPSRSIRPHIGWSEQDMDEVWSLTLDVMRAAIEAAGVRIDAIGVSGQGDGLWALDDGRRPVRNAILWNDARADDLVLGWIADGTSAELSRYSRTSNWAGTAGTLLRWLEDHEPENAARVRHVLFCKDWINFRLTGVLSTDYSDASIPFLDIGTRAYAPEALDLLGIGRHGGALPAPARSTDVKGGLTAEAAAALGLAEGIPVATGTIDLGAQMAGMNLGRPGDVYLVLGTTAMLNIVTAPEPFAGEPVGATLAHSYADRFIRVIAPLTGTQAYDWFLSVNPDLAALGDAGAVASGFGRLAAAAPAGSNGALFLPYLAGERAPFVAPQATGGFHGLTTATSRADLARAVLEGVAFSLKHCVRSTGLAHPAQVFLTGGGGRNAFWCDILANVLGTTIVASDESDHGLWGSALIAAAAVGHLDVEAPPHRPQQLRRHAPDPSTIEAYERPFELYAAISGLSAPLWDARRTALRHIGDRP</sequence>